<dbReference type="GO" id="GO:0042791">
    <property type="term" value="P:5S class rRNA transcription by RNA polymerase III"/>
    <property type="evidence" value="ECO:0007669"/>
    <property type="project" value="TreeGrafter"/>
</dbReference>
<gene>
    <name evidence="9" type="ORF">Daesc_004755</name>
</gene>
<dbReference type="InterPro" id="IPR013087">
    <property type="entry name" value="Znf_C2H2_type"/>
</dbReference>
<keyword evidence="6" id="KW-0479">Metal-binding</keyword>
<feature type="compositionally biased region" description="Basic and acidic residues" evidence="7">
    <location>
        <begin position="974"/>
        <end position="988"/>
    </location>
</feature>
<evidence type="ECO:0000256" key="5">
    <source>
        <dbReference type="ARBA" id="ARBA00023242"/>
    </source>
</evidence>
<evidence type="ECO:0000256" key="4">
    <source>
        <dbReference type="ARBA" id="ARBA00023163"/>
    </source>
</evidence>
<feature type="compositionally biased region" description="Polar residues" evidence="7">
    <location>
        <begin position="895"/>
        <end position="904"/>
    </location>
</feature>
<evidence type="ECO:0000256" key="7">
    <source>
        <dbReference type="SAM" id="MobiDB-lite"/>
    </source>
</evidence>
<feature type="compositionally biased region" description="Basic and acidic residues" evidence="7">
    <location>
        <begin position="603"/>
        <end position="612"/>
    </location>
</feature>
<evidence type="ECO:0000256" key="3">
    <source>
        <dbReference type="ARBA" id="ARBA00023125"/>
    </source>
</evidence>
<feature type="domain" description="C2H2-type" evidence="8">
    <location>
        <begin position="795"/>
        <end position="823"/>
    </location>
</feature>
<feature type="compositionally biased region" description="Polar residues" evidence="7">
    <location>
        <begin position="1008"/>
        <end position="1020"/>
    </location>
</feature>
<dbReference type="GO" id="GO:0003677">
    <property type="term" value="F:DNA binding"/>
    <property type="evidence" value="ECO:0007669"/>
    <property type="project" value="UniProtKB-KW"/>
</dbReference>
<feature type="compositionally biased region" description="Polar residues" evidence="7">
    <location>
        <begin position="423"/>
        <end position="435"/>
    </location>
</feature>
<dbReference type="EMBL" id="JBANMG010000004">
    <property type="protein sequence ID" value="KAK6954786.1"/>
    <property type="molecule type" value="Genomic_DNA"/>
</dbReference>
<feature type="region of interest" description="Disordered" evidence="7">
    <location>
        <begin position="117"/>
        <end position="155"/>
    </location>
</feature>
<dbReference type="Proteomes" id="UP001369815">
    <property type="component" value="Unassembled WGS sequence"/>
</dbReference>
<evidence type="ECO:0000256" key="2">
    <source>
        <dbReference type="ARBA" id="ARBA00022553"/>
    </source>
</evidence>
<feature type="region of interest" description="Disordered" evidence="7">
    <location>
        <begin position="46"/>
        <end position="78"/>
    </location>
</feature>
<feature type="region of interest" description="Disordered" evidence="7">
    <location>
        <begin position="390"/>
        <end position="441"/>
    </location>
</feature>
<evidence type="ECO:0000313" key="9">
    <source>
        <dbReference type="EMBL" id="KAK6954786.1"/>
    </source>
</evidence>
<dbReference type="Pfam" id="PF20222">
    <property type="entry name" value="DUF6581"/>
    <property type="match status" value="1"/>
</dbReference>
<feature type="region of interest" description="Disordered" evidence="7">
    <location>
        <begin position="1315"/>
        <end position="1334"/>
    </location>
</feature>
<feature type="region of interest" description="Disordered" evidence="7">
    <location>
        <begin position="528"/>
        <end position="560"/>
    </location>
</feature>
<comment type="subcellular location">
    <subcellularLocation>
        <location evidence="1">Nucleus</location>
    </subcellularLocation>
</comment>
<keyword evidence="2" id="KW-0597">Phosphoprotein</keyword>
<dbReference type="GO" id="GO:0005634">
    <property type="term" value="C:nucleus"/>
    <property type="evidence" value="ECO:0007669"/>
    <property type="project" value="UniProtKB-SubCell"/>
</dbReference>
<feature type="compositionally biased region" description="Polar residues" evidence="7">
    <location>
        <begin position="130"/>
        <end position="142"/>
    </location>
</feature>
<feature type="region of interest" description="Disordered" evidence="7">
    <location>
        <begin position="733"/>
        <end position="769"/>
    </location>
</feature>
<accession>A0AAX6MQL1</accession>
<feature type="region of interest" description="Disordered" evidence="7">
    <location>
        <begin position="1402"/>
        <end position="1424"/>
    </location>
</feature>
<dbReference type="PANTHER" id="PTHR15180:SF1">
    <property type="entry name" value="GENERAL TRANSCRIPTION FACTOR 3C POLYPEPTIDE 1"/>
    <property type="match status" value="1"/>
</dbReference>
<keyword evidence="10" id="KW-1185">Reference proteome</keyword>
<protein>
    <recommendedName>
        <fullName evidence="8">C2H2-type domain-containing protein</fullName>
    </recommendedName>
</protein>
<evidence type="ECO:0000256" key="6">
    <source>
        <dbReference type="PROSITE-ProRule" id="PRU00042"/>
    </source>
</evidence>
<sequence>MEIGLDELIESLLTEIAFSGVRGCSVSTLLKTIDSFYNDAQEQLGTPAQHRDERQAPSNVNSSLPPFSDAPQTRQDPSSHDFCMYSKVWGWLVSRADVSVGTNRQFNHHKLEEILALPEEEDDLTPADDASTSKNQNATPANERQRPSKGHRGLQETALKYRPRLHVSDERQWKTIAGHGPDLKRLPLFEWKALVDIASVREKGILQGDLVRLSGQDKRSLPTRTDALAKKGYIIKQPIILRGCRSSKLWLARFADNAKENRDGLNLEKLDLSKETLTKDLRPVPFSASWNGERLDYIAIAQAFNAVIKAWGIMRYCDVRTKLDANRVPQMRALAKTSRWFTSIGAVTFVAARFANGQRLFKDCVKFIREPTAEEWRVFRTTPSAHIRVPSARLGKRGQASRARFNKGAKLSPHSQVKPKQPPSQDNQTKSSNKEQLVPSLWTPYKPMVNTTFEIIKRAGSKGSSNLEIGRQTLGHSYRKYIAALTGTLSLPNSQPPHLQHLDVTSQLNRIGKTMTYQFFANGELSSSAEQGDENNADCQNMNSSVRNFDGQTSQHKGAIPRSPHIYSQVQSSKLTALPVPFSRLHDTLLAPGPKKSRKRKRGLEEPTKDASGDVANYPNKIPRIDTAPSRDVASDTLDAEGEEIMDDDRGTYISGNVPIPSPTTTLQQSIQQPILEPRPPASPEKLSAPPLPSRQPGVYREPDNSLDPPGKKGRRKKSLVLTLKFNPLKSWLERTPDKQSANTSEVSTYQPSTRPLSPTQGPPQATLENGSTLLEAEPSQVKQKFTKRGSKTVFRCDKCGNSWKNSNGLDYHLNKSRTACNPAYVPAPAPPPRQLAKPKAIPKTVLPNTTDDQEQDHDSNALRLPGLAPKSLQRNSDVGSGRPLLPSKRIRPSENFTSGQDTTQKYTGSSIVLQDVEAYSAIDNRKRKENSQATLTNLVGTIPPPSQANQTLFHMTTKKLGDDAPNTVQNQEVTRERESKNEPEGSQKRKSKPVLPRKHDRRIGTENPESYTTAYQPHSEQTHFGDETPAPPDFDLRINLLKPVVPLARPPSRTAVQPAAMGYPINHNGSNNSQDLPTTVSSQLNNDTTQANQSALKKPRKSSTLTVGTIRKDRTTSIIQHLLDRNDGVFPGQRSLYLAIVSLWVKRYSDIEPPDWKVCQNLVNKMERAGALAQHRFFFLDDNGKLQECCVLTKGRQDTPTTTDLAADPKVDMIKEKMREMHPEPYIPEEFSLAQDESELFDALASKYRGSAPSNGPRKQLRKSNVTEDIEVLQYPAYVVNDASTHIASSKRPAEEDELLDMAPAKKIRVDAGTIDKPRKAPKPRKRGEQRESWATTKVAKYIWNQKQNPGEKWNQKHAYLQDFATGTWSTLPQEATSMRPSIDRILSSLRTSRENALISMGRLSSSRSNSAESPKANSTLSSRELLWNHDSAGFGNGQGYDEPTPEAVERAEQGIVNRFVKPSVSTSFIPEDSGSEEEDDDTMLTEAQHGDMAAESSNPLPQEPGTVFEKSKLIKNTRTGCWPWLSVSFFESNSTSFALDGAMPEARWFQRANLPQNSGDILKSIRGKFQFNSWADPSYGKFLREVGIIERWEQSPEGSQILLHGSVAPDYIFISLSSDESKANMKPINLEWPSNGQYTAKNLPDEIKNASFDDENAGLSITHRNRGRPRREHPIDSQPNEQAKPSVKKPVKKIQVTPAPQAEVQYKTRSLRPIPIQHRGRVSIPRPNEENLGLSGETEVIAAFVVFKTLLGGVDRKADIGSILKAFPKFSHSALRKFWPRVSRERKTYIDALTEKFQSEFLKAYEAGEVEPLNYDDIDSYDWQSLIIWATKLETHDKVELPGSRRDLEDTFSLEDVGNEATDWRETWFQNLASIYSRVEATASEPISIPLNNDAPAEGGVLSRARSWVRSLCVTPIRGAKMPEEIRTRLLSLSGGNEAETNKLLKKVVDKLISERVASRSKGKILGQSLRLHGVFAKHLEKPATVEKFAQSANFKTLLDESFRQGREFIVPYVADEGTIMAIFNLQAQGRIHTEAVDIPNIPFGFEPGNYDGRTFPKSYYHFNVRLLPTESYVYNEDLPVLQQAGCVGVPKQGPQSEIPIWVDFFGNLDKARWITYLSMTTLALATKGPLTPQTASVLLKPFVEPFEAKLIMDWIDGLGILKRYELGQSATVGEWWWLVIGRLALDVVGRGVS</sequence>
<feature type="compositionally biased region" description="Polar residues" evidence="7">
    <location>
        <begin position="663"/>
        <end position="673"/>
    </location>
</feature>
<reference evidence="9 10" key="1">
    <citation type="journal article" date="2024" name="Front Chem Biol">
        <title>Unveiling the potential of Daldinia eschscholtzii MFLUCC 19-0629 through bioactivity and bioinformatics studies for enhanced sustainable agriculture production.</title>
        <authorList>
            <person name="Brooks S."/>
            <person name="Weaver J.A."/>
            <person name="Klomchit A."/>
            <person name="Alharthi S.A."/>
            <person name="Onlamun T."/>
            <person name="Nurani R."/>
            <person name="Vong T.K."/>
            <person name="Alberti F."/>
            <person name="Greco C."/>
        </authorList>
    </citation>
    <scope>NUCLEOTIDE SEQUENCE [LARGE SCALE GENOMIC DNA]</scope>
    <source>
        <strain evidence="9">MFLUCC 19-0629</strain>
    </source>
</reference>
<feature type="region of interest" description="Disordered" evidence="7">
    <location>
        <begin position="586"/>
        <end position="720"/>
    </location>
</feature>
<keyword evidence="6" id="KW-0862">Zinc</keyword>
<feature type="compositionally biased region" description="Polar residues" evidence="7">
    <location>
        <begin position="739"/>
        <end position="769"/>
    </location>
</feature>
<dbReference type="GO" id="GO:0008270">
    <property type="term" value="F:zinc ion binding"/>
    <property type="evidence" value="ECO:0007669"/>
    <property type="project" value="UniProtKB-KW"/>
</dbReference>
<feature type="compositionally biased region" description="Polar residues" evidence="7">
    <location>
        <begin position="537"/>
        <end position="556"/>
    </location>
</feature>
<dbReference type="GO" id="GO:0006384">
    <property type="term" value="P:transcription initiation at RNA polymerase III promoter"/>
    <property type="evidence" value="ECO:0007669"/>
    <property type="project" value="InterPro"/>
</dbReference>
<dbReference type="InterPro" id="IPR007309">
    <property type="entry name" value="TFIIIC_Bblock-bd"/>
</dbReference>
<feature type="compositionally biased region" description="Low complexity" evidence="7">
    <location>
        <begin position="1402"/>
        <end position="1415"/>
    </location>
</feature>
<comment type="caution">
    <text evidence="9">The sequence shown here is derived from an EMBL/GenBank/DDBJ whole genome shotgun (WGS) entry which is preliminary data.</text>
</comment>
<evidence type="ECO:0000313" key="10">
    <source>
        <dbReference type="Proteomes" id="UP001369815"/>
    </source>
</evidence>
<organism evidence="9 10">
    <name type="scientific">Daldinia eschscholtzii</name>
    <dbReference type="NCBI Taxonomy" id="292717"/>
    <lineage>
        <taxon>Eukaryota</taxon>
        <taxon>Fungi</taxon>
        <taxon>Dikarya</taxon>
        <taxon>Ascomycota</taxon>
        <taxon>Pezizomycotina</taxon>
        <taxon>Sordariomycetes</taxon>
        <taxon>Xylariomycetidae</taxon>
        <taxon>Xylariales</taxon>
        <taxon>Hypoxylaceae</taxon>
        <taxon>Daldinia</taxon>
    </lineage>
</organism>
<dbReference type="PROSITE" id="PS50157">
    <property type="entry name" value="ZINC_FINGER_C2H2_2"/>
    <property type="match status" value="1"/>
</dbReference>
<dbReference type="InterPro" id="IPR046488">
    <property type="entry name" value="Sfc3/Tfc3_C"/>
</dbReference>
<dbReference type="GO" id="GO:0000127">
    <property type="term" value="C:transcription factor TFIIIC complex"/>
    <property type="evidence" value="ECO:0007669"/>
    <property type="project" value="InterPro"/>
</dbReference>
<proteinExistence type="predicted"/>
<feature type="region of interest" description="Disordered" evidence="7">
    <location>
        <begin position="845"/>
        <end position="904"/>
    </location>
</feature>
<evidence type="ECO:0000259" key="8">
    <source>
        <dbReference type="PROSITE" id="PS50157"/>
    </source>
</evidence>
<dbReference type="Pfam" id="PF04182">
    <property type="entry name" value="B-block_TFIIIC"/>
    <property type="match status" value="1"/>
</dbReference>
<feature type="region of interest" description="Disordered" evidence="7">
    <location>
        <begin position="1065"/>
        <end position="1105"/>
    </location>
</feature>
<keyword evidence="6" id="KW-0863">Zinc-finger</keyword>
<feature type="compositionally biased region" description="Acidic residues" evidence="7">
    <location>
        <begin position="638"/>
        <end position="647"/>
    </location>
</feature>
<feature type="region of interest" description="Disordered" evidence="7">
    <location>
        <begin position="959"/>
        <end position="1036"/>
    </location>
</feature>
<feature type="compositionally biased region" description="Polar residues" evidence="7">
    <location>
        <begin position="56"/>
        <end position="76"/>
    </location>
</feature>
<keyword evidence="3" id="KW-0238">DNA-binding</keyword>
<keyword evidence="5" id="KW-0539">Nucleus</keyword>
<keyword evidence="4" id="KW-0804">Transcription</keyword>
<name>A0AAX6MQL1_9PEZI</name>
<feature type="compositionally biased region" description="Basic residues" evidence="7">
    <location>
        <begin position="989"/>
        <end position="1002"/>
    </location>
</feature>
<dbReference type="InterPro" id="IPR044210">
    <property type="entry name" value="Tfc3-like"/>
</dbReference>
<feature type="compositionally biased region" description="Polar residues" evidence="7">
    <location>
        <begin position="1068"/>
        <end position="1096"/>
    </location>
</feature>
<feature type="region of interest" description="Disordered" evidence="7">
    <location>
        <begin position="1658"/>
        <end position="1707"/>
    </location>
</feature>
<dbReference type="PANTHER" id="PTHR15180">
    <property type="entry name" value="GENERAL TRANSCRIPTION FACTOR 3C POLYPEPTIDE 1"/>
    <property type="match status" value="1"/>
</dbReference>
<evidence type="ECO:0000256" key="1">
    <source>
        <dbReference type="ARBA" id="ARBA00004123"/>
    </source>
</evidence>